<accession>A0A0R0BVI0</accession>
<evidence type="ECO:0000313" key="2">
    <source>
        <dbReference type="Proteomes" id="UP000050864"/>
    </source>
</evidence>
<keyword evidence="2" id="KW-1185">Reference proteome</keyword>
<evidence type="ECO:0000313" key="1">
    <source>
        <dbReference type="EMBL" id="KRG61519.1"/>
    </source>
</evidence>
<proteinExistence type="predicted"/>
<gene>
    <name evidence="1" type="ORF">ABB26_18300</name>
</gene>
<sequence length="94" mass="10803">MCLWATNDAARAKYGYPANISDLLLPENMLLLAHHIIAWYDTSIDWRYPRVQSPWTDTERTRFNGETQSLLTALRRQLGHDFDIYDASETAGTA</sequence>
<dbReference type="AlphaFoldDB" id="A0A0R0BVI0"/>
<reference evidence="1 2" key="1">
    <citation type="submission" date="2015-05" db="EMBL/GenBank/DDBJ databases">
        <title>Genome sequencing and analysis of members of genus Stenotrophomonas.</title>
        <authorList>
            <person name="Patil P.P."/>
            <person name="Midha S."/>
            <person name="Patil P.B."/>
        </authorList>
    </citation>
    <scope>NUCLEOTIDE SEQUENCE [LARGE SCALE GENOMIC DNA]</scope>
    <source>
        <strain evidence="1 2">DSM 18929</strain>
    </source>
</reference>
<name>A0A0R0BVI0_9GAMM</name>
<comment type="caution">
    <text evidence="1">The sequence shown here is derived from an EMBL/GenBank/DDBJ whole genome shotgun (WGS) entry which is preliminary data.</text>
</comment>
<dbReference type="EMBL" id="LDJI01000060">
    <property type="protein sequence ID" value="KRG61519.1"/>
    <property type="molecule type" value="Genomic_DNA"/>
</dbReference>
<organism evidence="1 2">
    <name type="scientific">Stenotrophomonas humi</name>
    <dbReference type="NCBI Taxonomy" id="405444"/>
    <lineage>
        <taxon>Bacteria</taxon>
        <taxon>Pseudomonadati</taxon>
        <taxon>Pseudomonadota</taxon>
        <taxon>Gammaproteobacteria</taxon>
        <taxon>Lysobacterales</taxon>
        <taxon>Lysobacteraceae</taxon>
        <taxon>Stenotrophomonas</taxon>
    </lineage>
</organism>
<dbReference type="Proteomes" id="UP000050864">
    <property type="component" value="Unassembled WGS sequence"/>
</dbReference>
<protein>
    <submittedName>
        <fullName evidence="1">Uncharacterized protein</fullName>
    </submittedName>
</protein>
<dbReference type="PATRIC" id="fig|405444.3.peg.3417"/>